<dbReference type="EMBL" id="CP036434">
    <property type="protein sequence ID" value="QDV04694.1"/>
    <property type="molecule type" value="Genomic_DNA"/>
</dbReference>
<keyword evidence="1" id="KW-0732">Signal</keyword>
<feature type="signal peptide" evidence="1">
    <location>
        <begin position="1"/>
        <end position="29"/>
    </location>
</feature>
<evidence type="ECO:0000313" key="3">
    <source>
        <dbReference type="EMBL" id="QDV04694.1"/>
    </source>
</evidence>
<dbReference type="AlphaFoldDB" id="A0A518EKS4"/>
<dbReference type="PANTHER" id="PTHR34512">
    <property type="entry name" value="CELL SURFACE PROTEIN"/>
    <property type="match status" value="1"/>
</dbReference>
<dbReference type="Pfam" id="PF13360">
    <property type="entry name" value="PQQ_2"/>
    <property type="match status" value="1"/>
</dbReference>
<feature type="domain" description="Pyrrolo-quinoline quinone repeat" evidence="2">
    <location>
        <begin position="93"/>
        <end position="335"/>
    </location>
</feature>
<evidence type="ECO:0000259" key="2">
    <source>
        <dbReference type="Pfam" id="PF13360"/>
    </source>
</evidence>
<dbReference type="SUPFAM" id="SSF101898">
    <property type="entry name" value="NHL repeat"/>
    <property type="match status" value="1"/>
</dbReference>
<evidence type="ECO:0000256" key="1">
    <source>
        <dbReference type="SAM" id="SignalP"/>
    </source>
</evidence>
<dbReference type="SUPFAM" id="SSF50969">
    <property type="entry name" value="YVTN repeat-like/Quinoprotein amine dehydrogenase"/>
    <property type="match status" value="1"/>
</dbReference>
<protein>
    <recommendedName>
        <fullName evidence="2">Pyrrolo-quinoline quinone repeat domain-containing protein</fullName>
    </recommendedName>
</protein>
<feature type="chain" id="PRO_5021737138" description="Pyrrolo-quinoline quinone repeat domain-containing protein" evidence="1">
    <location>
        <begin position="30"/>
        <end position="563"/>
    </location>
</feature>
<organism evidence="3 4">
    <name type="scientific">Saltatorellus ferox</name>
    <dbReference type="NCBI Taxonomy" id="2528018"/>
    <lineage>
        <taxon>Bacteria</taxon>
        <taxon>Pseudomonadati</taxon>
        <taxon>Planctomycetota</taxon>
        <taxon>Planctomycetia</taxon>
        <taxon>Planctomycetia incertae sedis</taxon>
        <taxon>Saltatorellus</taxon>
    </lineage>
</organism>
<dbReference type="InterPro" id="IPR015943">
    <property type="entry name" value="WD40/YVTN_repeat-like_dom_sf"/>
</dbReference>
<dbReference type="Proteomes" id="UP000320390">
    <property type="component" value="Chromosome"/>
</dbReference>
<dbReference type="PANTHER" id="PTHR34512:SF30">
    <property type="entry name" value="OUTER MEMBRANE PROTEIN ASSEMBLY FACTOR BAMB"/>
    <property type="match status" value="1"/>
</dbReference>
<dbReference type="RefSeq" id="WP_145194144.1">
    <property type="nucleotide sequence ID" value="NZ_CP036434.1"/>
</dbReference>
<evidence type="ECO:0000313" key="4">
    <source>
        <dbReference type="Proteomes" id="UP000320390"/>
    </source>
</evidence>
<reference evidence="3 4" key="1">
    <citation type="submission" date="2019-02" db="EMBL/GenBank/DDBJ databases">
        <title>Deep-cultivation of Planctomycetes and their phenomic and genomic characterization uncovers novel biology.</title>
        <authorList>
            <person name="Wiegand S."/>
            <person name="Jogler M."/>
            <person name="Boedeker C."/>
            <person name="Pinto D."/>
            <person name="Vollmers J."/>
            <person name="Rivas-Marin E."/>
            <person name="Kohn T."/>
            <person name="Peeters S.H."/>
            <person name="Heuer A."/>
            <person name="Rast P."/>
            <person name="Oberbeckmann S."/>
            <person name="Bunk B."/>
            <person name="Jeske O."/>
            <person name="Meyerdierks A."/>
            <person name="Storesund J.E."/>
            <person name="Kallscheuer N."/>
            <person name="Luecker S."/>
            <person name="Lage O.M."/>
            <person name="Pohl T."/>
            <person name="Merkel B.J."/>
            <person name="Hornburger P."/>
            <person name="Mueller R.-W."/>
            <person name="Bruemmer F."/>
            <person name="Labrenz M."/>
            <person name="Spormann A.M."/>
            <person name="Op den Camp H."/>
            <person name="Overmann J."/>
            <person name="Amann R."/>
            <person name="Jetten M.S.M."/>
            <person name="Mascher T."/>
            <person name="Medema M.H."/>
            <person name="Devos D.P."/>
            <person name="Kaster A.-K."/>
            <person name="Ovreas L."/>
            <person name="Rohde M."/>
            <person name="Galperin M.Y."/>
            <person name="Jogler C."/>
        </authorList>
    </citation>
    <scope>NUCLEOTIDE SEQUENCE [LARGE SCALE GENOMIC DNA]</scope>
    <source>
        <strain evidence="3 4">Poly30</strain>
    </source>
</reference>
<keyword evidence="4" id="KW-1185">Reference proteome</keyword>
<dbReference type="Gene3D" id="2.130.10.10">
    <property type="entry name" value="YVTN repeat-like/Quinoprotein amine dehydrogenase"/>
    <property type="match status" value="1"/>
</dbReference>
<gene>
    <name evidence="3" type="ORF">Poly30_01870</name>
</gene>
<dbReference type="InterPro" id="IPR011044">
    <property type="entry name" value="Quino_amine_DH_bsu"/>
</dbReference>
<name>A0A518EKS4_9BACT</name>
<dbReference type="SMART" id="SM00564">
    <property type="entry name" value="PQQ"/>
    <property type="match status" value="3"/>
</dbReference>
<dbReference type="OrthoDB" id="7051554at2"/>
<accession>A0A518EKS4</accession>
<dbReference type="InterPro" id="IPR002372">
    <property type="entry name" value="PQQ_rpt_dom"/>
</dbReference>
<dbReference type="Gene3D" id="2.40.10.480">
    <property type="match status" value="1"/>
</dbReference>
<proteinExistence type="predicted"/>
<sequence precursor="true">MQVPALRSVSLAVVLLSSLSAVTSATTWAQDFGNLGGNAARNGRSGAIGPIAPDLAWRDTANPSVITWMPYIADGQVFVVRETGFPAAGGSANDEILCYDLATGTVNWRTSLPYGGDPATEFIAWIGGVNSGRVYAARTQNGKPGPIRALDAATGAPLWTSAAITEAFAYDGVVFTADGDLVVGDADRVVRIDGATGATEWETPRFCPVSGNCGVAIWNEAIYFDQPAPGGNSVGKLDLATGAVLYESPVLPGFTAQNSPFVAPDGTVYFARSQNNPATDFLYAFDDTGTALVQRWSVPIRWTTGHEHGVAADGSVYTLNPSDEFVRLDPATGSETANAGVLAPLGNPSPQTAVDAAGTVYVSNGFASNPLGDGRLWAFSADLQTLHFTLNFQRQNQGGPALGGDGYLVVADLGRVRAFRSPDQGTEYCGPAVANSTGQPAQMTTRGNAVTSGNDLVLRCDRMPRFSFGYFLLSQTQGFAPGAGGSLGNLCLAGSIGRFNSSAASSGTLGSIELRTDLGAVPQPLGFVAVLAGQTWNFQCWYRDTVGGSVVSNFSDARSITFQ</sequence>
<dbReference type="InterPro" id="IPR018391">
    <property type="entry name" value="PQQ_b-propeller_rpt"/>
</dbReference>